<gene>
    <name evidence="2" type="ORF">PCA31118_05108</name>
</gene>
<organism evidence="2 3">
    <name type="scientific">Pandoraea captiosa</name>
    <dbReference type="NCBI Taxonomy" id="2508302"/>
    <lineage>
        <taxon>Bacteria</taxon>
        <taxon>Pseudomonadati</taxon>
        <taxon>Pseudomonadota</taxon>
        <taxon>Betaproteobacteria</taxon>
        <taxon>Burkholderiales</taxon>
        <taxon>Burkholderiaceae</taxon>
        <taxon>Pandoraea</taxon>
    </lineage>
</organism>
<protein>
    <recommendedName>
        <fullName evidence="1">Transcriptional regulator-like domain-containing protein</fullName>
    </recommendedName>
</protein>
<evidence type="ECO:0000259" key="1">
    <source>
        <dbReference type="Pfam" id="PF20109"/>
    </source>
</evidence>
<evidence type="ECO:0000313" key="2">
    <source>
        <dbReference type="EMBL" id="VVE75969.1"/>
    </source>
</evidence>
<keyword evidence="3" id="KW-1185">Reference proteome</keyword>
<evidence type="ECO:0000313" key="3">
    <source>
        <dbReference type="Proteomes" id="UP000414136"/>
    </source>
</evidence>
<sequence length="380" mass="43095">MAMACVPDEFRLFVVRADWRDSNLYPRDTLHDPSIWAWEFLRRNNGYARDYDYWNDRVCEDVPAIPLPKMLLDGYYCDPEAIPGMRYDEYKKAYPIHVVLSVQDYLRERWGVIRLVDPSLSAAEVEKRFPGDDPRNRLSWIFASTTPQVISPAPGFSAKSYLFHKHLSLPVSGYCTGTEVMVRLDITGNFDVQMDSLRRKIGGLFEGGDRGGETLSGSREQFLQILEHSVGSSVDADQREALEAFLAVNSNWNSTSARYDTLQSTARMVDLIGSLEAGTLKGELEAKWGDKFPPISVSGLDFSLNPYLSPSPAHYLQEHLRIRVPLRKALHKYFTFHHLSGGKSVIKLINRCLDNAYQFAGGGHAQVARMSPPKRTKKKR</sequence>
<proteinExistence type="predicted"/>
<dbReference type="Proteomes" id="UP000414136">
    <property type="component" value="Unassembled WGS sequence"/>
</dbReference>
<dbReference type="AlphaFoldDB" id="A0A5E5AQE6"/>
<accession>A0A5E5AQE6</accession>
<name>A0A5E5AQE6_9BURK</name>
<feature type="domain" description="Transcriptional regulator-like" evidence="1">
    <location>
        <begin position="18"/>
        <end position="52"/>
    </location>
</feature>
<dbReference type="EMBL" id="CABPSQ010000018">
    <property type="protein sequence ID" value="VVE75969.1"/>
    <property type="molecule type" value="Genomic_DNA"/>
</dbReference>
<dbReference type="Pfam" id="PF20109">
    <property type="entry name" value="Trans_reg_dom"/>
    <property type="match status" value="1"/>
</dbReference>
<reference evidence="2 3" key="1">
    <citation type="submission" date="2019-08" db="EMBL/GenBank/DDBJ databases">
        <authorList>
            <person name="Peeters C."/>
        </authorList>
    </citation>
    <scope>NUCLEOTIDE SEQUENCE [LARGE SCALE GENOMIC DNA]</scope>
    <source>
        <strain evidence="2 3">LMG 31118</strain>
    </source>
</reference>
<dbReference type="InterPro" id="IPR045465">
    <property type="entry name" value="Trans_reg_dom"/>
</dbReference>